<evidence type="ECO:0000313" key="1">
    <source>
        <dbReference type="EMBL" id="AWH85386.1"/>
    </source>
</evidence>
<dbReference type="Proteomes" id="UP000244929">
    <property type="component" value="Chromosome"/>
</dbReference>
<protein>
    <submittedName>
        <fullName evidence="1">Uncharacterized protein</fullName>
    </submittedName>
</protein>
<keyword evidence="2" id="KW-1185">Reference proteome</keyword>
<reference evidence="1 2" key="1">
    <citation type="submission" date="2018-04" db="EMBL/GenBank/DDBJ databases">
        <title>Genome sequencing of Flavobacterium sp. HYN0059.</title>
        <authorList>
            <person name="Yi H."/>
            <person name="Baek C."/>
        </authorList>
    </citation>
    <scope>NUCLEOTIDE SEQUENCE [LARGE SCALE GENOMIC DNA]</scope>
    <source>
        <strain evidence="1 2">HYN0059</strain>
    </source>
</reference>
<sequence>MLRVYLDWNVWNNLKRKSSQFDELRIIMENRDNLFLIPYSPAHIGDLTHGYSKKDRHEHINSDLKYISELSENLLLAKYSNQEIYFSKTNPEIIFDYISEQESKLSKLHYELKNVEIYKDLIFPIPINGIDNRLYDYITSDGYLTMENILMKTMEYIISLISTEEYKYLRNDFQESIGVNKDKIFNSPNPLYEIDKILKDKGISFSQLITESLTAIKEKSESNFIDEIITYYVGLDLIGYNQDEIKVSQKKSKTFHNTIDDANHVGYASVCDIFIVDDKRCKEKALYVYSELNINTKVFSSSEFVEYWNKVLTLDSLNNQLFKITSIANNFEPNIQEYFENYNLQGYLSQLYFFGYFNYISWFENIKNYHILRKVKPTNGNILLYDEFKHLTFHLIKYFGNDIHNKSVVTEDENFLKNLDEDDFILYRTWKVSNIGEIRLVVQKNHLSLYIDFRNTL</sequence>
<evidence type="ECO:0000313" key="2">
    <source>
        <dbReference type="Proteomes" id="UP000244929"/>
    </source>
</evidence>
<dbReference type="KEGG" id="falb:HYN59_09790"/>
<proteinExistence type="predicted"/>
<dbReference type="EMBL" id="CP029186">
    <property type="protein sequence ID" value="AWH85386.1"/>
    <property type="molecule type" value="Genomic_DNA"/>
</dbReference>
<dbReference type="AlphaFoldDB" id="A0A2S1QY94"/>
<gene>
    <name evidence="1" type="ORF">HYN59_09790</name>
</gene>
<organism evidence="1 2">
    <name type="scientific">Flavobacterium album</name>
    <dbReference type="NCBI Taxonomy" id="2175091"/>
    <lineage>
        <taxon>Bacteria</taxon>
        <taxon>Pseudomonadati</taxon>
        <taxon>Bacteroidota</taxon>
        <taxon>Flavobacteriia</taxon>
        <taxon>Flavobacteriales</taxon>
        <taxon>Flavobacteriaceae</taxon>
        <taxon>Flavobacterium</taxon>
    </lineage>
</organism>
<accession>A0A2S1QY94</accession>
<name>A0A2S1QY94_9FLAO</name>